<dbReference type="InterPro" id="IPR004875">
    <property type="entry name" value="DDE_SF_endonuclease_dom"/>
</dbReference>
<sequence length="340" mass="38341">MDGSEKLPLLMIGKFGQPRCFKGINTLPVTYRHNKKAWMTSSQFEEWVRKQDRRFLLQGRSVALILNNCSAHPQVIDNLWAITLFFLPPNTTSRLQPCDQGIIKNFKTIYRKRVLLKFINTFDDTGSTDAHLKMSILDASVMAAASWNEVNPSTIRNCFRHAGFVRNTESEPEEEEQVSGEDLHEVSNLFERFAQVAKVSPQLSVEEYISMDEHVGTHEELTVANIASCVQQPEAEDESAADDEDVAIQSVTSGAALQAMEQVRTYVMQQAESGTAKFQYHLDTTFRNFIPDQGGGDWDSQDRQCDGPPVALERIAVHHKYRRLPQSSISNIDGSVHMCS</sequence>
<dbReference type="GO" id="GO:0003677">
    <property type="term" value="F:DNA binding"/>
    <property type="evidence" value="ECO:0007669"/>
    <property type="project" value="TreeGrafter"/>
</dbReference>
<dbReference type="AlphaFoldDB" id="A0AAV4D5F8"/>
<evidence type="ECO:0000313" key="2">
    <source>
        <dbReference type="EMBL" id="GFO39196.1"/>
    </source>
</evidence>
<name>A0AAV4D5F8_9GAST</name>
<proteinExistence type="predicted"/>
<feature type="domain" description="DDE-1" evidence="1">
    <location>
        <begin position="2"/>
        <end position="159"/>
    </location>
</feature>
<keyword evidence="3" id="KW-1185">Reference proteome</keyword>
<dbReference type="PANTHER" id="PTHR19303:SF73">
    <property type="entry name" value="PROTEIN PDC2"/>
    <property type="match status" value="1"/>
</dbReference>
<evidence type="ECO:0000259" key="1">
    <source>
        <dbReference type="Pfam" id="PF03184"/>
    </source>
</evidence>
<dbReference type="InterPro" id="IPR050863">
    <property type="entry name" value="CenT-Element_Derived"/>
</dbReference>
<evidence type="ECO:0000313" key="3">
    <source>
        <dbReference type="Proteomes" id="UP000735302"/>
    </source>
</evidence>
<comment type="caution">
    <text evidence="2">The sequence shown here is derived from an EMBL/GenBank/DDBJ whole genome shotgun (WGS) entry which is preliminary data.</text>
</comment>
<dbReference type="Pfam" id="PF03184">
    <property type="entry name" value="DDE_1"/>
    <property type="match status" value="1"/>
</dbReference>
<gene>
    <name evidence="2" type="ORF">PoB_006570100</name>
</gene>
<accession>A0AAV4D5F8</accession>
<dbReference type="Proteomes" id="UP000735302">
    <property type="component" value="Unassembled WGS sequence"/>
</dbReference>
<organism evidence="2 3">
    <name type="scientific">Plakobranchus ocellatus</name>
    <dbReference type="NCBI Taxonomy" id="259542"/>
    <lineage>
        <taxon>Eukaryota</taxon>
        <taxon>Metazoa</taxon>
        <taxon>Spiralia</taxon>
        <taxon>Lophotrochozoa</taxon>
        <taxon>Mollusca</taxon>
        <taxon>Gastropoda</taxon>
        <taxon>Heterobranchia</taxon>
        <taxon>Euthyneura</taxon>
        <taxon>Panpulmonata</taxon>
        <taxon>Sacoglossa</taxon>
        <taxon>Placobranchoidea</taxon>
        <taxon>Plakobranchidae</taxon>
        <taxon>Plakobranchus</taxon>
    </lineage>
</organism>
<dbReference type="GO" id="GO:0005634">
    <property type="term" value="C:nucleus"/>
    <property type="evidence" value="ECO:0007669"/>
    <property type="project" value="TreeGrafter"/>
</dbReference>
<reference evidence="2 3" key="1">
    <citation type="journal article" date="2021" name="Elife">
        <title>Chloroplast acquisition without the gene transfer in kleptoplastic sea slugs, Plakobranchus ocellatus.</title>
        <authorList>
            <person name="Maeda T."/>
            <person name="Takahashi S."/>
            <person name="Yoshida T."/>
            <person name="Shimamura S."/>
            <person name="Takaki Y."/>
            <person name="Nagai Y."/>
            <person name="Toyoda A."/>
            <person name="Suzuki Y."/>
            <person name="Arimoto A."/>
            <person name="Ishii H."/>
            <person name="Satoh N."/>
            <person name="Nishiyama T."/>
            <person name="Hasebe M."/>
            <person name="Maruyama T."/>
            <person name="Minagawa J."/>
            <person name="Obokata J."/>
            <person name="Shigenobu S."/>
        </authorList>
    </citation>
    <scope>NUCLEOTIDE SEQUENCE [LARGE SCALE GENOMIC DNA]</scope>
</reference>
<dbReference type="EMBL" id="BLXT01007457">
    <property type="protein sequence ID" value="GFO39196.1"/>
    <property type="molecule type" value="Genomic_DNA"/>
</dbReference>
<protein>
    <submittedName>
        <fullName evidence="2">Tigger transposable element-derived protein</fullName>
    </submittedName>
</protein>
<dbReference type="PANTHER" id="PTHR19303">
    <property type="entry name" value="TRANSPOSON"/>
    <property type="match status" value="1"/>
</dbReference>